<keyword evidence="4" id="KW-1185">Reference proteome</keyword>
<feature type="domain" description="Penicillin-binding protein transpeptidase" evidence="1">
    <location>
        <begin position="155"/>
        <end position="479"/>
    </location>
</feature>
<dbReference type="EMBL" id="CAIZ01000025">
    <property type="protein sequence ID" value="CCH68849.1"/>
    <property type="molecule type" value="Genomic_DNA"/>
</dbReference>
<dbReference type="eggNOG" id="COG0768">
    <property type="taxonomic scope" value="Bacteria"/>
</dbReference>
<dbReference type="STRING" id="1193181.BN10_1200002"/>
<reference evidence="3 4" key="1">
    <citation type="journal article" date="2013" name="ISME J.">
        <title>A metabolic model for members of the genus Tetrasphaera involved in enhanced biological phosphorus removal.</title>
        <authorList>
            <person name="Kristiansen R."/>
            <person name="Nguyen H.T.T."/>
            <person name="Saunders A.M."/>
            <person name="Nielsen J.L."/>
            <person name="Wimmer R."/>
            <person name="Le V.Q."/>
            <person name="McIlroy S.J."/>
            <person name="Petrovski S."/>
            <person name="Seviour R.J."/>
            <person name="Calteau A."/>
            <person name="Nielsen K.L."/>
            <person name="Nielsen P.H."/>
        </authorList>
    </citation>
    <scope>NUCLEOTIDE SEQUENCE [LARGE SCALE GENOMIC DNA]</scope>
    <source>
        <strain evidence="3 4">Lp2</strain>
    </source>
</reference>
<dbReference type="Proteomes" id="UP000013167">
    <property type="component" value="Unassembled WGS sequence"/>
</dbReference>
<gene>
    <name evidence="3" type="primary">pbpA</name>
    <name evidence="3" type="ORF">BN10_1200002</name>
</gene>
<dbReference type="GO" id="GO:0005886">
    <property type="term" value="C:plasma membrane"/>
    <property type="evidence" value="ECO:0007669"/>
    <property type="project" value="TreeGrafter"/>
</dbReference>
<dbReference type="Gene3D" id="3.90.1310.10">
    <property type="entry name" value="Penicillin-binding protein 2a (Domain 2)"/>
    <property type="match status" value="1"/>
</dbReference>
<proteinExistence type="predicted"/>
<dbReference type="AlphaFoldDB" id="N0E1R8"/>
<feature type="domain" description="Penicillin binding protein A dimerisation" evidence="2">
    <location>
        <begin position="52"/>
        <end position="133"/>
    </location>
</feature>
<dbReference type="PANTHER" id="PTHR30627:SF24">
    <property type="entry name" value="PENICILLIN-BINDING PROTEIN 4B"/>
    <property type="match status" value="1"/>
</dbReference>
<dbReference type="InterPro" id="IPR001460">
    <property type="entry name" value="PCN-bd_Tpept"/>
</dbReference>
<evidence type="ECO:0000259" key="2">
    <source>
        <dbReference type="Pfam" id="PF21922"/>
    </source>
</evidence>
<sequence length="483" mass="49957">MNAPIRRLSTFVALLFATLLVSTTIIQVFLAKGLNAREDNRRTLLSTYARERGQILVGDTPIAVSTPVSGEFKFLRTYPAGPMYADLTGYYSFYGAAGGLESTENALLSGSSDKLFYRRVSDLFTGRKAKGANLVLTINAKAQEAAYDALGDQRGAAVALNPKTGEILAMVSKPSYDPNALASHDLAALDTAYKALNGDPARPLVNRAIAGNLYPPGSTFKVVTAAAALSSGRFQPDSVLPGPANLDLPQTTVGLPNSGGRACGADDKVSLTDALRISCNTAFGWLGMELGGDALRQQAAKFGFGDQLAVPMRVTASSVPAELNKPQEAQSAVGQYDVRVTPLQMAMVAAGIANKGVVMKPYLVQSVLASDLTTIESGEPSTLSEAISPDVAAELTTMMTSVVASGTGTAAQMDGITVAGKTGTAQHAPGAAPHAWFISFAPAENPTVAVAVVVEEGGTAGNEASGGRTAAPVAKAIMEAVLR</sequence>
<dbReference type="PANTHER" id="PTHR30627">
    <property type="entry name" value="PEPTIDOGLYCAN D,D-TRANSPEPTIDASE"/>
    <property type="match status" value="1"/>
</dbReference>
<evidence type="ECO:0000313" key="3">
    <source>
        <dbReference type="EMBL" id="CCH68849.1"/>
    </source>
</evidence>
<dbReference type="HOGENOM" id="CLU_009289_1_0_11"/>
<dbReference type="InterPro" id="IPR054120">
    <property type="entry name" value="PBPA_dimer"/>
</dbReference>
<dbReference type="Gene3D" id="3.40.710.10">
    <property type="entry name" value="DD-peptidase/beta-lactamase superfamily"/>
    <property type="match status" value="1"/>
</dbReference>
<dbReference type="GO" id="GO:0008658">
    <property type="term" value="F:penicillin binding"/>
    <property type="evidence" value="ECO:0007669"/>
    <property type="project" value="InterPro"/>
</dbReference>
<organism evidence="3 4">
    <name type="scientific">Phycicoccus elongatus Lp2</name>
    <dbReference type="NCBI Taxonomy" id="1193181"/>
    <lineage>
        <taxon>Bacteria</taxon>
        <taxon>Bacillati</taxon>
        <taxon>Actinomycetota</taxon>
        <taxon>Actinomycetes</taxon>
        <taxon>Micrococcales</taxon>
        <taxon>Intrasporangiaceae</taxon>
        <taxon>Phycicoccus</taxon>
    </lineage>
</organism>
<evidence type="ECO:0000259" key="1">
    <source>
        <dbReference type="Pfam" id="PF00905"/>
    </source>
</evidence>
<dbReference type="Pfam" id="PF00905">
    <property type="entry name" value="Transpeptidase"/>
    <property type="match status" value="1"/>
</dbReference>
<dbReference type="InterPro" id="IPR012338">
    <property type="entry name" value="Beta-lactam/transpept-like"/>
</dbReference>
<dbReference type="GO" id="GO:0071555">
    <property type="term" value="P:cell wall organization"/>
    <property type="evidence" value="ECO:0007669"/>
    <property type="project" value="TreeGrafter"/>
</dbReference>
<dbReference type="SUPFAM" id="SSF56601">
    <property type="entry name" value="beta-lactamase/transpeptidase-like"/>
    <property type="match status" value="1"/>
</dbReference>
<protein>
    <submittedName>
        <fullName evidence="3">Penicillin-binding protein A</fullName>
    </submittedName>
</protein>
<name>N0E1R8_9MICO</name>
<evidence type="ECO:0000313" key="4">
    <source>
        <dbReference type="Proteomes" id="UP000013167"/>
    </source>
</evidence>
<dbReference type="OrthoDB" id="9766847at2"/>
<dbReference type="Pfam" id="PF21922">
    <property type="entry name" value="PBP_dimer_2"/>
    <property type="match status" value="1"/>
</dbReference>
<dbReference type="InterPro" id="IPR050515">
    <property type="entry name" value="Beta-lactam/transpept"/>
</dbReference>
<dbReference type="RefSeq" id="WP_010851704.1">
    <property type="nucleotide sequence ID" value="NZ_HF570956.1"/>
</dbReference>
<comment type="caution">
    <text evidence="3">The sequence shown here is derived from an EMBL/GenBank/DDBJ whole genome shotgun (WGS) entry which is preliminary data.</text>
</comment>
<accession>N0E1R8</accession>
<dbReference type="GO" id="GO:0071972">
    <property type="term" value="F:peptidoglycan L,D-transpeptidase activity"/>
    <property type="evidence" value="ECO:0007669"/>
    <property type="project" value="TreeGrafter"/>
</dbReference>